<protein>
    <submittedName>
        <fullName evidence="1">Uncharacterized protein</fullName>
    </submittedName>
</protein>
<evidence type="ECO:0000313" key="2">
    <source>
        <dbReference type="Proteomes" id="UP001066276"/>
    </source>
</evidence>
<proteinExistence type="predicted"/>
<reference evidence="1" key="1">
    <citation type="journal article" date="2022" name="bioRxiv">
        <title>Sequencing and chromosome-scale assembly of the giantPleurodeles waltlgenome.</title>
        <authorList>
            <person name="Brown T."/>
            <person name="Elewa A."/>
            <person name="Iarovenko S."/>
            <person name="Subramanian E."/>
            <person name="Araus A.J."/>
            <person name="Petzold A."/>
            <person name="Susuki M."/>
            <person name="Suzuki K.-i.T."/>
            <person name="Hayashi T."/>
            <person name="Toyoda A."/>
            <person name="Oliveira C."/>
            <person name="Osipova E."/>
            <person name="Leigh N.D."/>
            <person name="Simon A."/>
            <person name="Yun M.H."/>
        </authorList>
    </citation>
    <scope>NUCLEOTIDE SEQUENCE</scope>
    <source>
        <strain evidence="1">20211129_DDA</strain>
        <tissue evidence="1">Liver</tissue>
    </source>
</reference>
<dbReference type="PANTHER" id="PTHR33198:SF20">
    <property type="entry name" value="RETROTRANSPOSON GAG DOMAIN-CONTAINING PROTEIN"/>
    <property type="match status" value="1"/>
</dbReference>
<sequence length="231" mass="26459">MLLHHLGTEGRRIYDDLPEMSLGIGDGQPANPYEMSLQMLEKHFTPKISIVFERHKLFSRVQGYDEDVLTYVAALRGLAVMCDFQNLSDSLIHDQIVRCTNSKKVKERLLSIDPSLEECIQIVRSMEHTETWMKEIEVKGHIRDSDKENTVEVKEFKGKKNVVADCLSRLPINESPEEVSLMCEMEVEASPIDEELALGQGEWEEAIVDDEEYGELKRLICELETIFGSKK</sequence>
<comment type="caution">
    <text evidence="1">The sequence shown here is derived from an EMBL/GenBank/DDBJ whole genome shotgun (WGS) entry which is preliminary data.</text>
</comment>
<dbReference type="EMBL" id="JANPWB010000006">
    <property type="protein sequence ID" value="KAJ1181729.1"/>
    <property type="molecule type" value="Genomic_DNA"/>
</dbReference>
<dbReference type="PANTHER" id="PTHR33198">
    <property type="entry name" value="ANK_REP_REGION DOMAIN-CONTAINING PROTEIN-RELATED"/>
    <property type="match status" value="1"/>
</dbReference>
<accession>A0AAV7TY90</accession>
<name>A0AAV7TY90_PLEWA</name>
<gene>
    <name evidence="1" type="ORF">NDU88_006931</name>
</gene>
<keyword evidence="2" id="KW-1185">Reference proteome</keyword>
<organism evidence="1 2">
    <name type="scientific">Pleurodeles waltl</name>
    <name type="common">Iberian ribbed newt</name>
    <dbReference type="NCBI Taxonomy" id="8319"/>
    <lineage>
        <taxon>Eukaryota</taxon>
        <taxon>Metazoa</taxon>
        <taxon>Chordata</taxon>
        <taxon>Craniata</taxon>
        <taxon>Vertebrata</taxon>
        <taxon>Euteleostomi</taxon>
        <taxon>Amphibia</taxon>
        <taxon>Batrachia</taxon>
        <taxon>Caudata</taxon>
        <taxon>Salamandroidea</taxon>
        <taxon>Salamandridae</taxon>
        <taxon>Pleurodelinae</taxon>
        <taxon>Pleurodeles</taxon>
    </lineage>
</organism>
<evidence type="ECO:0000313" key="1">
    <source>
        <dbReference type="EMBL" id="KAJ1181729.1"/>
    </source>
</evidence>
<dbReference type="AlphaFoldDB" id="A0AAV7TY90"/>
<dbReference type="Proteomes" id="UP001066276">
    <property type="component" value="Chromosome 3_2"/>
</dbReference>